<dbReference type="Pfam" id="PF01590">
    <property type="entry name" value="GAF"/>
    <property type="match status" value="1"/>
</dbReference>
<dbReference type="SUPFAM" id="SSF51621">
    <property type="entry name" value="Phosphoenolpyruvate/pyruvate domain"/>
    <property type="match status" value="1"/>
</dbReference>
<comment type="subcellular location">
    <subcellularLocation>
        <location evidence="3">Cytoplasm</location>
    </subcellularLocation>
</comment>
<evidence type="ECO:0000256" key="15">
    <source>
        <dbReference type="SAM" id="MobiDB-lite"/>
    </source>
</evidence>
<evidence type="ECO:0000313" key="18">
    <source>
        <dbReference type="Proteomes" id="UP001596422"/>
    </source>
</evidence>
<dbReference type="SUPFAM" id="SSF47831">
    <property type="entry name" value="Enzyme I of the PEP:sugar phosphotransferase system HPr-binding (sub)domain"/>
    <property type="match status" value="1"/>
</dbReference>
<sequence length="784" mass="86117">MTPKAKPEPVETPGRSQPHRPASALTKLTALHRIVQRVSQAADLETALDAIVGGVRSTMQVEACSVFLTDQAHRHYVLMATEGLNPAIVGQLQLQQDEGLVGLVARRRKPVNVRNAPAQRLYRALPGSGEDVYHGFLGVPIVHRDELLGVLVAQQLAERRFRESEVAFLVTLAAQLAGSIALSLAHGAAVGEADIAATGPIRIEGGAGASGIAMGTGVVIYPPAEPEKVPDRPAGDIDREIELLRHAIERVAGEFEQLGERMDPGLTAEDRALFKAYALIARSSELYDATVVRIRQNHWAPAALRDSVLDHVRLFEQMDDPYLRERAQDIRDIGRRLLARLLEEEEPGERHYPEQTVLVGESLGPVDLTAVPQDRLAGVISAHGSSLSHLAILARSMEIPAIMGVAGDFPLTELDGRTLIVDGYQGQIHLDPSEALRNEFRRMRHQEQKLSQELQRLLELPAETPDGVRIPLYTNAGLLSDLSHSLARGSEGIGLYRTEFPFMVRDSFPTEEEQFALYRQVLQAFHPRPVTLRTLDIGGDKALTYFPVQEENPYLGWRGIRISLDHPDIFLTQIRAMLRANAGLGNLQLLLPMISRVEDLDEAMVLIARACHELQDDDDAIRMPRLGVMIEVPAAVYQAEELARRAEFLCVGTNDLTQYLLAVDRNNERVAKWFDALHPAVIRALIQVVAASQRYGKPVSVCGEAAGDPAVALLLLGLGVESLSLSPSDLLRIKWVLRSFKRQQARELLSRALNLEQASAIRAMLVQVLVDAGLGALVHPGNST</sequence>
<dbReference type="InterPro" id="IPR003018">
    <property type="entry name" value="GAF"/>
</dbReference>
<dbReference type="InterPro" id="IPR040442">
    <property type="entry name" value="Pyrv_kinase-like_dom_sf"/>
</dbReference>
<evidence type="ECO:0000256" key="13">
    <source>
        <dbReference type="ARBA" id="ARBA00022842"/>
    </source>
</evidence>
<dbReference type="Gene3D" id="3.20.20.60">
    <property type="entry name" value="Phosphoenolpyruvate-binding domains"/>
    <property type="match status" value="1"/>
</dbReference>
<comment type="similarity">
    <text evidence="4">Belongs to the PEP-utilizing enzyme family.</text>
</comment>
<dbReference type="SUPFAM" id="SSF55781">
    <property type="entry name" value="GAF domain-like"/>
    <property type="match status" value="1"/>
</dbReference>
<evidence type="ECO:0000256" key="10">
    <source>
        <dbReference type="ARBA" id="ARBA00022683"/>
    </source>
</evidence>
<feature type="region of interest" description="Disordered" evidence="15">
    <location>
        <begin position="1"/>
        <end position="21"/>
    </location>
</feature>
<keyword evidence="11" id="KW-0479">Metal-binding</keyword>
<dbReference type="PANTHER" id="PTHR46244">
    <property type="entry name" value="PHOSPHOENOLPYRUVATE-PROTEIN PHOSPHOTRANSFERASE"/>
    <property type="match status" value="1"/>
</dbReference>
<feature type="domain" description="GAF" evidence="16">
    <location>
        <begin position="43"/>
        <end position="190"/>
    </location>
</feature>
<dbReference type="EMBL" id="JBHSWE010000001">
    <property type="protein sequence ID" value="MFC6672100.1"/>
    <property type="molecule type" value="Genomic_DNA"/>
</dbReference>
<dbReference type="RefSeq" id="WP_379910564.1">
    <property type="nucleotide sequence ID" value="NZ_JBHSWE010000001.1"/>
</dbReference>
<keyword evidence="6" id="KW-0813">Transport</keyword>
<keyword evidence="13" id="KW-0460">Magnesium</keyword>
<dbReference type="InterPro" id="IPR036637">
    <property type="entry name" value="Phosphohistidine_dom_sf"/>
</dbReference>
<dbReference type="InterPro" id="IPR050499">
    <property type="entry name" value="PEP-utilizing_PTS_enzyme"/>
</dbReference>
<protein>
    <recommendedName>
        <fullName evidence="5">phosphoenolpyruvate--protein phosphotransferase</fullName>
        <ecNumber evidence="5">2.7.3.9</ecNumber>
    </recommendedName>
</protein>
<keyword evidence="14" id="KW-0175">Coiled coil</keyword>
<dbReference type="InterPro" id="IPR015813">
    <property type="entry name" value="Pyrv/PenolPyrv_kinase-like_dom"/>
</dbReference>
<dbReference type="PRINTS" id="PR01736">
    <property type="entry name" value="PHPHTRNFRASE"/>
</dbReference>
<keyword evidence="9 17" id="KW-0808">Transferase</keyword>
<keyword evidence="10" id="KW-0598">Phosphotransferase system</keyword>
<dbReference type="SUPFAM" id="SSF52009">
    <property type="entry name" value="Phosphohistidine domain"/>
    <property type="match status" value="1"/>
</dbReference>
<dbReference type="Gene3D" id="1.10.274.10">
    <property type="entry name" value="PtsI, HPr-binding domain"/>
    <property type="match status" value="1"/>
</dbReference>
<organism evidence="17 18">
    <name type="scientific">Marinobacterium aestuariivivens</name>
    <dbReference type="NCBI Taxonomy" id="1698799"/>
    <lineage>
        <taxon>Bacteria</taxon>
        <taxon>Pseudomonadati</taxon>
        <taxon>Pseudomonadota</taxon>
        <taxon>Gammaproteobacteria</taxon>
        <taxon>Oceanospirillales</taxon>
        <taxon>Oceanospirillaceae</taxon>
        <taxon>Marinobacterium</taxon>
    </lineage>
</organism>
<comment type="catalytic activity">
    <reaction evidence="1">
        <text>L-histidyl-[protein] + phosphoenolpyruvate = N(pros)-phospho-L-histidyl-[protein] + pyruvate</text>
        <dbReference type="Rhea" id="RHEA:23880"/>
        <dbReference type="Rhea" id="RHEA-COMP:9745"/>
        <dbReference type="Rhea" id="RHEA-COMP:9746"/>
        <dbReference type="ChEBI" id="CHEBI:15361"/>
        <dbReference type="ChEBI" id="CHEBI:29979"/>
        <dbReference type="ChEBI" id="CHEBI:58702"/>
        <dbReference type="ChEBI" id="CHEBI:64837"/>
        <dbReference type="EC" id="2.7.3.9"/>
    </reaction>
</comment>
<comment type="caution">
    <text evidence="17">The sequence shown here is derived from an EMBL/GenBank/DDBJ whole genome shotgun (WGS) entry which is preliminary data.</text>
</comment>
<evidence type="ECO:0000256" key="12">
    <source>
        <dbReference type="ARBA" id="ARBA00022777"/>
    </source>
</evidence>
<evidence type="ECO:0000259" key="16">
    <source>
        <dbReference type="SMART" id="SM00065"/>
    </source>
</evidence>
<evidence type="ECO:0000256" key="14">
    <source>
        <dbReference type="SAM" id="Coils"/>
    </source>
</evidence>
<evidence type="ECO:0000256" key="4">
    <source>
        <dbReference type="ARBA" id="ARBA00007837"/>
    </source>
</evidence>
<name>A0ABW2A3U9_9GAMM</name>
<keyword evidence="18" id="KW-1185">Reference proteome</keyword>
<dbReference type="GO" id="GO:0008965">
    <property type="term" value="F:phosphoenolpyruvate-protein phosphotransferase activity"/>
    <property type="evidence" value="ECO:0007669"/>
    <property type="project" value="UniProtKB-EC"/>
</dbReference>
<dbReference type="Pfam" id="PF00391">
    <property type="entry name" value="PEP-utilizers"/>
    <property type="match status" value="1"/>
</dbReference>
<evidence type="ECO:0000256" key="2">
    <source>
        <dbReference type="ARBA" id="ARBA00001946"/>
    </source>
</evidence>
<dbReference type="InterPro" id="IPR036618">
    <property type="entry name" value="PtsI_HPr-bd_sf"/>
</dbReference>
<dbReference type="Gene3D" id="3.50.30.10">
    <property type="entry name" value="Phosphohistidine domain"/>
    <property type="match status" value="1"/>
</dbReference>
<keyword evidence="12" id="KW-0418">Kinase</keyword>
<dbReference type="Proteomes" id="UP001596422">
    <property type="component" value="Unassembled WGS sequence"/>
</dbReference>
<dbReference type="InterPro" id="IPR006318">
    <property type="entry name" value="PTS_EI-like"/>
</dbReference>
<reference evidence="18" key="1">
    <citation type="journal article" date="2019" name="Int. J. Syst. Evol. Microbiol.">
        <title>The Global Catalogue of Microorganisms (GCM) 10K type strain sequencing project: providing services to taxonomists for standard genome sequencing and annotation.</title>
        <authorList>
            <consortium name="The Broad Institute Genomics Platform"/>
            <consortium name="The Broad Institute Genome Sequencing Center for Infectious Disease"/>
            <person name="Wu L."/>
            <person name="Ma J."/>
        </authorList>
    </citation>
    <scope>NUCLEOTIDE SEQUENCE [LARGE SCALE GENOMIC DNA]</scope>
    <source>
        <strain evidence="18">NBRC 111756</strain>
    </source>
</reference>
<dbReference type="Pfam" id="PF02896">
    <property type="entry name" value="PEP-utilizers_C"/>
    <property type="match status" value="1"/>
</dbReference>
<feature type="coiled-coil region" evidence="14">
    <location>
        <begin position="433"/>
        <end position="460"/>
    </location>
</feature>
<evidence type="ECO:0000256" key="6">
    <source>
        <dbReference type="ARBA" id="ARBA00022448"/>
    </source>
</evidence>
<dbReference type="EC" id="2.7.3.9" evidence="5"/>
<comment type="cofactor">
    <cofactor evidence="2">
        <name>Mg(2+)</name>
        <dbReference type="ChEBI" id="CHEBI:18420"/>
    </cofactor>
</comment>
<dbReference type="NCBIfam" id="NF008283">
    <property type="entry name" value="PRK11061.1"/>
    <property type="match status" value="1"/>
</dbReference>
<evidence type="ECO:0000256" key="7">
    <source>
        <dbReference type="ARBA" id="ARBA00022490"/>
    </source>
</evidence>
<accession>A0ABW2A3U9</accession>
<dbReference type="SMART" id="SM00065">
    <property type="entry name" value="GAF"/>
    <property type="match status" value="1"/>
</dbReference>
<dbReference type="InterPro" id="IPR000121">
    <property type="entry name" value="PEP_util_C"/>
</dbReference>
<evidence type="ECO:0000256" key="3">
    <source>
        <dbReference type="ARBA" id="ARBA00004496"/>
    </source>
</evidence>
<proteinExistence type="inferred from homology"/>
<evidence type="ECO:0000313" key="17">
    <source>
        <dbReference type="EMBL" id="MFC6672100.1"/>
    </source>
</evidence>
<evidence type="ECO:0000256" key="5">
    <source>
        <dbReference type="ARBA" id="ARBA00012232"/>
    </source>
</evidence>
<evidence type="ECO:0000256" key="11">
    <source>
        <dbReference type="ARBA" id="ARBA00022723"/>
    </source>
</evidence>
<keyword evidence="7" id="KW-0963">Cytoplasm</keyword>
<evidence type="ECO:0000256" key="8">
    <source>
        <dbReference type="ARBA" id="ARBA00022597"/>
    </source>
</evidence>
<dbReference type="Gene3D" id="3.30.450.40">
    <property type="match status" value="1"/>
</dbReference>
<evidence type="ECO:0000256" key="1">
    <source>
        <dbReference type="ARBA" id="ARBA00000683"/>
    </source>
</evidence>
<gene>
    <name evidence="17" type="primary">ptsP</name>
    <name evidence="17" type="ORF">ACFQDL_20055</name>
</gene>
<evidence type="ECO:0000256" key="9">
    <source>
        <dbReference type="ARBA" id="ARBA00022679"/>
    </source>
</evidence>
<dbReference type="InterPro" id="IPR008279">
    <property type="entry name" value="PEP-util_enz_mobile_dom"/>
</dbReference>
<dbReference type="InterPro" id="IPR029016">
    <property type="entry name" value="GAF-like_dom_sf"/>
</dbReference>
<keyword evidence="8" id="KW-0762">Sugar transport</keyword>
<dbReference type="NCBIfam" id="TIGR01417">
    <property type="entry name" value="PTS_I_fam"/>
    <property type="match status" value="1"/>
</dbReference>
<dbReference type="Pfam" id="PF05524">
    <property type="entry name" value="PEP-utilisers_N"/>
    <property type="match status" value="1"/>
</dbReference>
<dbReference type="InterPro" id="IPR008731">
    <property type="entry name" value="PTS_EIN"/>
</dbReference>
<dbReference type="PANTHER" id="PTHR46244:SF1">
    <property type="entry name" value="PHOSPHOENOLPYRUVATE-DEPENDENT PHOSPHOTRANSFERASE SYSTEM"/>
    <property type="match status" value="1"/>
</dbReference>